<dbReference type="EMBL" id="JBBWWQ010000018">
    <property type="protein sequence ID" value="KAK8921040.1"/>
    <property type="molecule type" value="Genomic_DNA"/>
</dbReference>
<dbReference type="InterPro" id="IPR050951">
    <property type="entry name" value="Retrovirus_Pol_polyprotein"/>
</dbReference>
<keyword evidence="5" id="KW-0511">Multifunctional enzyme</keyword>
<protein>
    <recommendedName>
        <fullName evidence="11">Reverse transcriptase</fullName>
    </recommendedName>
</protein>
<evidence type="ECO:0000256" key="2">
    <source>
        <dbReference type="ARBA" id="ARBA00022695"/>
    </source>
</evidence>
<feature type="region of interest" description="Disordered" evidence="6">
    <location>
        <begin position="296"/>
        <end position="334"/>
    </location>
</feature>
<dbReference type="Gene3D" id="3.30.70.270">
    <property type="match status" value="2"/>
</dbReference>
<reference evidence="9 10" key="1">
    <citation type="journal article" date="2022" name="Nat. Plants">
        <title>Genomes of leafy and leafless Platanthera orchids illuminate the evolution of mycoheterotrophy.</title>
        <authorList>
            <person name="Li M.H."/>
            <person name="Liu K.W."/>
            <person name="Li Z."/>
            <person name="Lu H.C."/>
            <person name="Ye Q.L."/>
            <person name="Zhang D."/>
            <person name="Wang J.Y."/>
            <person name="Li Y.F."/>
            <person name="Zhong Z.M."/>
            <person name="Liu X."/>
            <person name="Yu X."/>
            <person name="Liu D.K."/>
            <person name="Tu X.D."/>
            <person name="Liu B."/>
            <person name="Hao Y."/>
            <person name="Liao X.Y."/>
            <person name="Jiang Y.T."/>
            <person name="Sun W.H."/>
            <person name="Chen J."/>
            <person name="Chen Y.Q."/>
            <person name="Ai Y."/>
            <person name="Zhai J.W."/>
            <person name="Wu S.S."/>
            <person name="Zhou Z."/>
            <person name="Hsiao Y.Y."/>
            <person name="Wu W.L."/>
            <person name="Chen Y.Y."/>
            <person name="Lin Y.F."/>
            <person name="Hsu J.L."/>
            <person name="Li C.Y."/>
            <person name="Wang Z.W."/>
            <person name="Zhao X."/>
            <person name="Zhong W.Y."/>
            <person name="Ma X.K."/>
            <person name="Ma L."/>
            <person name="Huang J."/>
            <person name="Chen G.Z."/>
            <person name="Huang M.Z."/>
            <person name="Huang L."/>
            <person name="Peng D.H."/>
            <person name="Luo Y.B."/>
            <person name="Zou S.Q."/>
            <person name="Chen S.P."/>
            <person name="Lan S."/>
            <person name="Tsai W.C."/>
            <person name="Van de Peer Y."/>
            <person name="Liu Z.J."/>
        </authorList>
    </citation>
    <scope>NUCLEOTIDE SEQUENCE [LARGE SCALE GENOMIC DNA]</scope>
    <source>
        <strain evidence="9">Lor287</strain>
    </source>
</reference>
<evidence type="ECO:0000256" key="6">
    <source>
        <dbReference type="SAM" id="MobiDB-lite"/>
    </source>
</evidence>
<keyword evidence="4" id="KW-0255">Endonuclease</keyword>
<dbReference type="GO" id="GO:0016779">
    <property type="term" value="F:nucleotidyltransferase activity"/>
    <property type="evidence" value="ECO:0007669"/>
    <property type="project" value="UniProtKB-KW"/>
</dbReference>
<keyword evidence="10" id="KW-1185">Reference proteome</keyword>
<keyword evidence="4" id="KW-0378">Hydrolase</keyword>
<evidence type="ECO:0000256" key="1">
    <source>
        <dbReference type="ARBA" id="ARBA00022679"/>
    </source>
</evidence>
<feature type="domain" description="Reverse transcriptase" evidence="7">
    <location>
        <begin position="455"/>
        <end position="613"/>
    </location>
</feature>
<dbReference type="InterPro" id="IPR043128">
    <property type="entry name" value="Rev_trsase/Diguanyl_cyclase"/>
</dbReference>
<evidence type="ECO:0000313" key="9">
    <source>
        <dbReference type="EMBL" id="KAK8921040.1"/>
    </source>
</evidence>
<dbReference type="CDD" id="cd00303">
    <property type="entry name" value="retropepsin_like"/>
    <property type="match status" value="1"/>
</dbReference>
<comment type="caution">
    <text evidence="9">The sequence shown here is derived from an EMBL/GenBank/DDBJ whole genome shotgun (WGS) entry which is preliminary data.</text>
</comment>
<dbReference type="Gene3D" id="2.40.70.10">
    <property type="entry name" value="Acid Proteases"/>
    <property type="match status" value="1"/>
</dbReference>
<dbReference type="InterPro" id="IPR041577">
    <property type="entry name" value="RT_RNaseH_2"/>
</dbReference>
<feature type="compositionally biased region" description="Acidic residues" evidence="6">
    <location>
        <begin position="303"/>
        <end position="326"/>
    </location>
</feature>
<organism evidence="9 10">
    <name type="scientific">Platanthera zijinensis</name>
    <dbReference type="NCBI Taxonomy" id="2320716"/>
    <lineage>
        <taxon>Eukaryota</taxon>
        <taxon>Viridiplantae</taxon>
        <taxon>Streptophyta</taxon>
        <taxon>Embryophyta</taxon>
        <taxon>Tracheophyta</taxon>
        <taxon>Spermatophyta</taxon>
        <taxon>Magnoliopsida</taxon>
        <taxon>Liliopsida</taxon>
        <taxon>Asparagales</taxon>
        <taxon>Orchidaceae</taxon>
        <taxon>Orchidoideae</taxon>
        <taxon>Orchideae</taxon>
        <taxon>Orchidinae</taxon>
        <taxon>Platanthera</taxon>
    </lineage>
</organism>
<keyword evidence="2" id="KW-0548">Nucleotidyltransferase</keyword>
<evidence type="ECO:0008006" key="11">
    <source>
        <dbReference type="Google" id="ProtNLM"/>
    </source>
</evidence>
<keyword evidence="1" id="KW-0808">Transferase</keyword>
<sequence length="838" mass="94032">MEVGRGRERRIRGAGRRGGGVGRGGRVALPYCDFHQEEGHTTATCPEFLEIREARGAGRQDPPARIVEVQREEVEDRCENRVDVGTRGGIRVIHGGVGIEATHKGSLQTMFRRGVASTSLAPPPEEKIIFSSVDMPDYEDLFCDALVIQTAVENFTISRILVDNGSSVNVIFKKAFDEMSVEGKRVLASDGPFFSFSGERKEVEGGVGLHVRLGGISRNCKFVIVDAPSSYNAIFGRPLISAFRCVPSSFHQCLKFNNGGVQVRIRGDPKVARQCYVTTVNTVSWLPEAEELEREMAEQEGGVGEEETSPTEAMEVDEVGEEELEPEEARAGWERTGLEPAEEVIEMEVHTRAGQVQRVRVSGGLSLEDQEWMRACIQSNVDIFAWSAADMSGIDASVACHRLNLDPRTRPIRQKMRVIATKLEEPIREEVKKLLEAGFISEIQYPGWISNVVMVKKGGGKWRMCIDFSLLNKSCPKDCYPLPRIDALVDSAVGFSLMSFLDAFSGYYQIRMHPPDVKDVSFITREGCFSYKMMLFGLKNAGATYQRMMDRVFRDQREKNLEVYVDDLMVKSKCLESHLRDLEETFATLRRFKMRLNPLKCVFGASRGKFLGHLLTPAGVEPNPDKLKAVLDLESPRNAKEVQRLTGKLAGLSRFLSRSGDRCSSFFKVLRGNQVFEWTIECEEAFQVLKRQLSRAPLLQSPKEGEDLALYLGVGVEAVSSVLVREEGKKQLPIYYVSRILKKAELRYPILEKLAYALVVSARKLRPYFQAHSIKVVTDHPLRKVFEGVEHSGRLAKWSIELSEFDVSFVPRLSIKAQAVADFLADYVTEAEEEEPRS</sequence>
<dbReference type="Proteomes" id="UP001418222">
    <property type="component" value="Unassembled WGS sequence"/>
</dbReference>
<dbReference type="InterPro" id="IPR021109">
    <property type="entry name" value="Peptidase_aspartic_dom_sf"/>
</dbReference>
<gene>
    <name evidence="9" type="ORF">KSP39_PZI020697</name>
</gene>
<evidence type="ECO:0000259" key="8">
    <source>
        <dbReference type="Pfam" id="PF17919"/>
    </source>
</evidence>
<dbReference type="GO" id="GO:0004519">
    <property type="term" value="F:endonuclease activity"/>
    <property type="evidence" value="ECO:0007669"/>
    <property type="project" value="UniProtKB-KW"/>
</dbReference>
<dbReference type="Pfam" id="PF00078">
    <property type="entry name" value="RVT_1"/>
    <property type="match status" value="1"/>
</dbReference>
<dbReference type="InterPro" id="IPR000477">
    <property type="entry name" value="RT_dom"/>
</dbReference>
<name>A0AAP0FWQ7_9ASPA</name>
<evidence type="ECO:0000256" key="3">
    <source>
        <dbReference type="ARBA" id="ARBA00022722"/>
    </source>
</evidence>
<evidence type="ECO:0000259" key="7">
    <source>
        <dbReference type="Pfam" id="PF00078"/>
    </source>
</evidence>
<dbReference type="PANTHER" id="PTHR37984:SF5">
    <property type="entry name" value="PROTEIN NYNRIN-LIKE"/>
    <property type="match status" value="1"/>
</dbReference>
<evidence type="ECO:0000256" key="5">
    <source>
        <dbReference type="ARBA" id="ARBA00023268"/>
    </source>
</evidence>
<dbReference type="Gene3D" id="3.10.10.10">
    <property type="entry name" value="HIV Type 1 Reverse Transcriptase, subunit A, domain 1"/>
    <property type="match status" value="1"/>
</dbReference>
<dbReference type="SUPFAM" id="SSF56672">
    <property type="entry name" value="DNA/RNA polymerases"/>
    <property type="match status" value="1"/>
</dbReference>
<dbReference type="CDD" id="cd01647">
    <property type="entry name" value="RT_LTR"/>
    <property type="match status" value="1"/>
</dbReference>
<dbReference type="InterPro" id="IPR043502">
    <property type="entry name" value="DNA/RNA_pol_sf"/>
</dbReference>
<dbReference type="AlphaFoldDB" id="A0AAP0FWQ7"/>
<accession>A0AAP0FWQ7</accession>
<dbReference type="PANTHER" id="PTHR37984">
    <property type="entry name" value="PROTEIN CBG26694"/>
    <property type="match status" value="1"/>
</dbReference>
<evidence type="ECO:0000313" key="10">
    <source>
        <dbReference type="Proteomes" id="UP001418222"/>
    </source>
</evidence>
<feature type="domain" description="Reverse transcriptase/retrotransposon-derived protein RNase H-like" evidence="8">
    <location>
        <begin position="678"/>
        <end position="776"/>
    </location>
</feature>
<proteinExistence type="predicted"/>
<keyword evidence="3" id="KW-0540">Nuclease</keyword>
<feature type="region of interest" description="Disordered" evidence="6">
    <location>
        <begin position="1"/>
        <end position="22"/>
    </location>
</feature>
<evidence type="ECO:0000256" key="4">
    <source>
        <dbReference type="ARBA" id="ARBA00022759"/>
    </source>
</evidence>
<dbReference type="Pfam" id="PF17919">
    <property type="entry name" value="RT_RNaseH_2"/>
    <property type="match status" value="1"/>
</dbReference>